<keyword evidence="7" id="KW-0325">Glycoprotein</keyword>
<dbReference type="AlphaFoldDB" id="A0A9F5IJ88"/>
<feature type="domain" description="Ig-like" evidence="11">
    <location>
        <begin position="344"/>
        <end position="422"/>
    </location>
</feature>
<comment type="subcellular location">
    <subcellularLocation>
        <location evidence="1">Membrane</location>
        <topology evidence="1">Single-pass type I membrane protein</topology>
    </subcellularLocation>
</comment>
<dbReference type="Proteomes" id="UP000695026">
    <property type="component" value="Unplaced"/>
</dbReference>
<keyword evidence="2 10" id="KW-0812">Transmembrane</keyword>
<protein>
    <submittedName>
        <fullName evidence="13">Basal cell adhesion molecule</fullName>
    </submittedName>
</protein>
<dbReference type="CDD" id="cd00096">
    <property type="entry name" value="Ig"/>
    <property type="match status" value="2"/>
</dbReference>
<evidence type="ECO:0000256" key="6">
    <source>
        <dbReference type="ARBA" id="ARBA00023157"/>
    </source>
</evidence>
<dbReference type="PANTHER" id="PTHR11973">
    <property type="entry name" value="CELL SURFACE GLYCOPROTEIN MUC18-RELATED"/>
    <property type="match status" value="1"/>
</dbReference>
<dbReference type="SUPFAM" id="SSF48726">
    <property type="entry name" value="Immunoglobulin"/>
    <property type="match status" value="5"/>
</dbReference>
<feature type="domain" description="Ig-like" evidence="11">
    <location>
        <begin position="134"/>
        <end position="241"/>
    </location>
</feature>
<dbReference type="InterPro" id="IPR003598">
    <property type="entry name" value="Ig_sub2"/>
</dbReference>
<keyword evidence="3" id="KW-0677">Repeat</keyword>
<evidence type="ECO:0000256" key="1">
    <source>
        <dbReference type="ARBA" id="ARBA00004479"/>
    </source>
</evidence>
<evidence type="ECO:0000256" key="7">
    <source>
        <dbReference type="ARBA" id="ARBA00023180"/>
    </source>
</evidence>
<feature type="domain" description="Ig-like" evidence="11">
    <location>
        <begin position="249"/>
        <end position="336"/>
    </location>
</feature>
<dbReference type="SMART" id="SM00408">
    <property type="entry name" value="IGc2"/>
    <property type="match status" value="3"/>
</dbReference>
<organism evidence="12 13">
    <name type="scientific">Python bivittatus</name>
    <name type="common">Burmese python</name>
    <name type="synonym">Python molurus bivittatus</name>
    <dbReference type="NCBI Taxonomy" id="176946"/>
    <lineage>
        <taxon>Eukaryota</taxon>
        <taxon>Metazoa</taxon>
        <taxon>Chordata</taxon>
        <taxon>Craniata</taxon>
        <taxon>Vertebrata</taxon>
        <taxon>Euteleostomi</taxon>
        <taxon>Lepidosauria</taxon>
        <taxon>Squamata</taxon>
        <taxon>Bifurcata</taxon>
        <taxon>Unidentata</taxon>
        <taxon>Episquamata</taxon>
        <taxon>Toxicofera</taxon>
        <taxon>Serpentes</taxon>
        <taxon>Henophidia</taxon>
        <taxon>Pythonidae</taxon>
        <taxon>Python</taxon>
    </lineage>
</organism>
<dbReference type="InterPro" id="IPR003599">
    <property type="entry name" value="Ig_sub"/>
</dbReference>
<gene>
    <name evidence="13" type="primary">BCAM</name>
</gene>
<sequence length="615" mass="67497">MSQQPRTLVLKYFSECQAEVRMTLPPEMEVVMGQQVTILCPHTVTGKKDYLLVEWFITDKNGEQRRVAYSDKGQVGVDRGTEYTDRVFMDANYSLVITAIDVNDEKPFFCQVTSASGSGNGVTQLKVFDPPEPPELTQNSGTLSVTADLALEIAMCTGKNGHPAPTISWYKDGQLLNITTGHSKELYEVVRTVREASGLYSRSSTLYMRPKKSDKNSMFQCRVSYKMPYGKLGTAESEPFNLTLHYYTENVEFVLDSPKVIKEGDDVQLRCQGDGSPQPEYSFFKVQSPNNLSDLPTNTDGILILPRVTKADSGTYRCQVLDFYSPPEVELEKDVSIFINYLDPLVLNPSKIVKVNRSENLQLTCSGSGSKTPTLSWKKGKEQMGNGATLSLNALTYLMAGTYICEAAVPSIPGLKRNESVQVIVEGKPEIEMHQSMIHQDQTVKLTCSVLGHPQPEIRWSIPGGKAPVKHSANKFVSELLVEITPKLVQSGVQCTAENKYGSTKQNFQLKIVSPTASASPRPAADEEESQGGSTVAVIAVCVCVLILLLIVGFFYFMQRRGQLPCSRGEKRSLTPKEGTQDDTVVEMKADRRNEQTGLLSPGGGGGGGGGTNEC</sequence>
<dbReference type="RefSeq" id="XP_025025599.1">
    <property type="nucleotide sequence ID" value="XM_025169831.1"/>
</dbReference>
<evidence type="ECO:0000256" key="4">
    <source>
        <dbReference type="ARBA" id="ARBA00022989"/>
    </source>
</evidence>
<evidence type="ECO:0000256" key="8">
    <source>
        <dbReference type="ARBA" id="ARBA00023319"/>
    </source>
</evidence>
<dbReference type="Pfam" id="PF07686">
    <property type="entry name" value="V-set"/>
    <property type="match status" value="1"/>
</dbReference>
<dbReference type="InterPro" id="IPR013162">
    <property type="entry name" value="CD80_C2-set"/>
</dbReference>
<feature type="transmembrane region" description="Helical" evidence="10">
    <location>
        <begin position="536"/>
        <end position="558"/>
    </location>
</feature>
<reference evidence="13" key="1">
    <citation type="submission" date="2025-08" db="UniProtKB">
        <authorList>
            <consortium name="RefSeq"/>
        </authorList>
    </citation>
    <scope>IDENTIFICATION</scope>
    <source>
        <tissue evidence="13">Liver</tissue>
    </source>
</reference>
<dbReference type="PANTHER" id="PTHR11973:SF17">
    <property type="entry name" value="BASAL CELL ADHESION MOLECULE"/>
    <property type="match status" value="1"/>
</dbReference>
<keyword evidence="8" id="KW-0393">Immunoglobulin domain</keyword>
<evidence type="ECO:0000256" key="3">
    <source>
        <dbReference type="ARBA" id="ARBA00022737"/>
    </source>
</evidence>
<dbReference type="InterPro" id="IPR013783">
    <property type="entry name" value="Ig-like_fold"/>
</dbReference>
<name>A0A9F5IJ88_PYTBI</name>
<dbReference type="GO" id="GO:0005886">
    <property type="term" value="C:plasma membrane"/>
    <property type="evidence" value="ECO:0007669"/>
    <property type="project" value="TreeGrafter"/>
</dbReference>
<dbReference type="OrthoDB" id="10010939at2759"/>
<dbReference type="Gene3D" id="2.60.40.10">
    <property type="entry name" value="Immunoglobulins"/>
    <property type="match status" value="5"/>
</dbReference>
<dbReference type="SMART" id="SM00409">
    <property type="entry name" value="IG"/>
    <property type="match status" value="5"/>
</dbReference>
<dbReference type="OMA" id="CTVEYTM"/>
<dbReference type="PROSITE" id="PS50835">
    <property type="entry name" value="IG_LIKE"/>
    <property type="match status" value="5"/>
</dbReference>
<dbReference type="Pfam" id="PF13927">
    <property type="entry name" value="Ig_3"/>
    <property type="match status" value="3"/>
</dbReference>
<evidence type="ECO:0000256" key="5">
    <source>
        <dbReference type="ARBA" id="ARBA00023136"/>
    </source>
</evidence>
<dbReference type="Pfam" id="PF08205">
    <property type="entry name" value="C2-set_2"/>
    <property type="match status" value="1"/>
</dbReference>
<feature type="domain" description="Ig-like" evidence="11">
    <location>
        <begin position="429"/>
        <end position="511"/>
    </location>
</feature>
<dbReference type="GeneID" id="103066767"/>
<keyword evidence="5 10" id="KW-0472">Membrane</keyword>
<feature type="compositionally biased region" description="Gly residues" evidence="9">
    <location>
        <begin position="601"/>
        <end position="615"/>
    </location>
</feature>
<dbReference type="InterPro" id="IPR051116">
    <property type="entry name" value="Surface_Rcpt/Adhesion_Mol"/>
</dbReference>
<keyword evidence="4 10" id="KW-1133">Transmembrane helix</keyword>
<dbReference type="InterPro" id="IPR036179">
    <property type="entry name" value="Ig-like_dom_sf"/>
</dbReference>
<dbReference type="GO" id="GO:0005055">
    <property type="term" value="F:laminin receptor activity"/>
    <property type="evidence" value="ECO:0007669"/>
    <property type="project" value="TreeGrafter"/>
</dbReference>
<evidence type="ECO:0000256" key="2">
    <source>
        <dbReference type="ARBA" id="ARBA00022692"/>
    </source>
</evidence>
<evidence type="ECO:0000256" key="9">
    <source>
        <dbReference type="SAM" id="MobiDB-lite"/>
    </source>
</evidence>
<feature type="compositionally biased region" description="Basic and acidic residues" evidence="9">
    <location>
        <begin position="586"/>
        <end position="595"/>
    </location>
</feature>
<keyword evidence="6" id="KW-1015">Disulfide bond</keyword>
<accession>A0A9F5IJ88</accession>
<feature type="domain" description="Ig-like" evidence="11">
    <location>
        <begin position="5"/>
        <end position="128"/>
    </location>
</feature>
<keyword evidence="12" id="KW-1185">Reference proteome</keyword>
<feature type="region of interest" description="Disordered" evidence="9">
    <location>
        <begin position="567"/>
        <end position="615"/>
    </location>
</feature>
<proteinExistence type="predicted"/>
<evidence type="ECO:0000313" key="13">
    <source>
        <dbReference type="RefSeq" id="XP_025025599.1"/>
    </source>
</evidence>
<evidence type="ECO:0000259" key="11">
    <source>
        <dbReference type="PROSITE" id="PS50835"/>
    </source>
</evidence>
<evidence type="ECO:0000256" key="10">
    <source>
        <dbReference type="SAM" id="Phobius"/>
    </source>
</evidence>
<dbReference type="InterPro" id="IPR013106">
    <property type="entry name" value="Ig_V-set"/>
</dbReference>
<evidence type="ECO:0000313" key="12">
    <source>
        <dbReference type="Proteomes" id="UP000695026"/>
    </source>
</evidence>
<dbReference type="CTD" id="4059"/>
<dbReference type="KEGG" id="pbi:103066767"/>
<dbReference type="InterPro" id="IPR007110">
    <property type="entry name" value="Ig-like_dom"/>
</dbReference>